<feature type="region of interest" description="Disordered" evidence="8">
    <location>
        <begin position="101"/>
        <end position="129"/>
    </location>
</feature>
<dbReference type="GO" id="GO:0008270">
    <property type="term" value="F:zinc ion binding"/>
    <property type="evidence" value="ECO:0007669"/>
    <property type="project" value="UniProtKB-UniRule"/>
</dbReference>
<evidence type="ECO:0000256" key="1">
    <source>
        <dbReference type="ARBA" id="ARBA00022723"/>
    </source>
</evidence>
<dbReference type="SUPFAM" id="SSF57667">
    <property type="entry name" value="beta-beta-alpha zinc fingers"/>
    <property type="match status" value="3"/>
</dbReference>
<dbReference type="GO" id="GO:0043565">
    <property type="term" value="F:sequence-specific DNA binding"/>
    <property type="evidence" value="ECO:0007669"/>
    <property type="project" value="UniProtKB-ARBA"/>
</dbReference>
<evidence type="ECO:0000256" key="8">
    <source>
        <dbReference type="SAM" id="MobiDB-lite"/>
    </source>
</evidence>
<feature type="domain" description="ZAD" evidence="10">
    <location>
        <begin position="5"/>
        <end position="81"/>
    </location>
</feature>
<dbReference type="FunFam" id="3.30.160.60:FF:000065">
    <property type="entry name" value="B-cell CLL/lymphoma 6, member B"/>
    <property type="match status" value="1"/>
</dbReference>
<evidence type="ECO:0000313" key="11">
    <source>
        <dbReference type="Proteomes" id="UP000504634"/>
    </source>
</evidence>
<keyword evidence="4 7" id="KW-0862">Zinc</keyword>
<dbReference type="PANTHER" id="PTHR24377">
    <property type="entry name" value="IP01015P-RELATED"/>
    <property type="match status" value="1"/>
</dbReference>
<evidence type="ECO:0000256" key="3">
    <source>
        <dbReference type="ARBA" id="ARBA00022771"/>
    </source>
</evidence>
<dbReference type="RefSeq" id="XP_030376177.1">
    <property type="nucleotide sequence ID" value="XM_030520317.1"/>
</dbReference>
<proteinExistence type="predicted"/>
<dbReference type="OrthoDB" id="6591996at2759"/>
<name>A0A6J2TM17_DROLE</name>
<feature type="domain" description="C2H2-type" evidence="9">
    <location>
        <begin position="321"/>
        <end position="350"/>
    </location>
</feature>
<feature type="binding site" evidence="7">
    <location>
        <position position="54"/>
    </location>
    <ligand>
        <name>Zn(2+)</name>
        <dbReference type="ChEBI" id="CHEBI:29105"/>
    </ligand>
</feature>
<dbReference type="SUPFAM" id="SSF57716">
    <property type="entry name" value="Glucocorticoid receptor-like (DNA-binding domain)"/>
    <property type="match status" value="1"/>
</dbReference>
<accession>A0A6J2TM17</accession>
<dbReference type="PROSITE" id="PS51915">
    <property type="entry name" value="ZAD"/>
    <property type="match status" value="1"/>
</dbReference>
<dbReference type="InterPro" id="IPR013087">
    <property type="entry name" value="Znf_C2H2_type"/>
</dbReference>
<keyword evidence="1 7" id="KW-0479">Metal-binding</keyword>
<feature type="binding site" evidence="7">
    <location>
        <position position="57"/>
    </location>
    <ligand>
        <name>Zn(2+)</name>
        <dbReference type="ChEBI" id="CHEBI:29105"/>
    </ligand>
</feature>
<dbReference type="RefSeq" id="XP_030376176.1">
    <property type="nucleotide sequence ID" value="XM_030520316.1"/>
</dbReference>
<dbReference type="InterPro" id="IPR012934">
    <property type="entry name" value="Znf_AD"/>
</dbReference>
<dbReference type="SMART" id="SM00868">
    <property type="entry name" value="zf-AD"/>
    <property type="match status" value="1"/>
</dbReference>
<dbReference type="Pfam" id="PF07776">
    <property type="entry name" value="zf-AD"/>
    <property type="match status" value="1"/>
</dbReference>
<feature type="domain" description="C2H2-type" evidence="9">
    <location>
        <begin position="163"/>
        <end position="191"/>
    </location>
</feature>
<dbReference type="InterPro" id="IPR050826">
    <property type="entry name" value="Krueppel_C2H2_ZnFinger"/>
</dbReference>
<keyword evidence="3 6" id="KW-0863">Zinc-finger</keyword>
<evidence type="ECO:0000256" key="2">
    <source>
        <dbReference type="ARBA" id="ARBA00022737"/>
    </source>
</evidence>
<dbReference type="AlphaFoldDB" id="A0A6J2TM17"/>
<feature type="domain" description="C2H2-type" evidence="9">
    <location>
        <begin position="351"/>
        <end position="378"/>
    </location>
</feature>
<keyword evidence="2" id="KW-0677">Repeat</keyword>
<evidence type="ECO:0000256" key="7">
    <source>
        <dbReference type="PROSITE-ProRule" id="PRU01263"/>
    </source>
</evidence>
<dbReference type="GO" id="GO:0040029">
    <property type="term" value="P:epigenetic regulation of gene expression"/>
    <property type="evidence" value="ECO:0007669"/>
    <property type="project" value="UniProtKB-ARBA"/>
</dbReference>
<evidence type="ECO:0000256" key="5">
    <source>
        <dbReference type="ARBA" id="ARBA00023242"/>
    </source>
</evidence>
<feature type="domain" description="C2H2-type" evidence="9">
    <location>
        <begin position="292"/>
        <end position="320"/>
    </location>
</feature>
<dbReference type="FunFam" id="3.30.160.60:FF:000690">
    <property type="entry name" value="Zinc finger protein 354C"/>
    <property type="match status" value="1"/>
</dbReference>
<dbReference type="GO" id="GO:0003682">
    <property type="term" value="F:chromatin binding"/>
    <property type="evidence" value="ECO:0007669"/>
    <property type="project" value="UniProtKB-ARBA"/>
</dbReference>
<feature type="domain" description="C2H2-type" evidence="9">
    <location>
        <begin position="242"/>
        <end position="269"/>
    </location>
</feature>
<evidence type="ECO:0000256" key="6">
    <source>
        <dbReference type="PROSITE-ProRule" id="PRU00042"/>
    </source>
</evidence>
<dbReference type="PROSITE" id="PS50157">
    <property type="entry name" value="ZINC_FINGER_C2H2_2"/>
    <property type="match status" value="7"/>
</dbReference>
<keyword evidence="5" id="KW-0539">Nucleus</keyword>
<protein>
    <submittedName>
        <fullName evidence="12 13">Zinc finger protein 84-like</fullName>
    </submittedName>
</protein>
<dbReference type="SMART" id="SM00355">
    <property type="entry name" value="ZnF_C2H2"/>
    <property type="match status" value="7"/>
</dbReference>
<organism evidence="11 14">
    <name type="scientific">Drosophila lebanonensis</name>
    <name type="common">Fruit fly</name>
    <name type="synonym">Scaptodrosophila lebanonensis</name>
    <dbReference type="NCBI Taxonomy" id="7225"/>
    <lineage>
        <taxon>Eukaryota</taxon>
        <taxon>Metazoa</taxon>
        <taxon>Ecdysozoa</taxon>
        <taxon>Arthropoda</taxon>
        <taxon>Hexapoda</taxon>
        <taxon>Insecta</taxon>
        <taxon>Pterygota</taxon>
        <taxon>Neoptera</taxon>
        <taxon>Endopterygota</taxon>
        <taxon>Diptera</taxon>
        <taxon>Brachycera</taxon>
        <taxon>Muscomorpha</taxon>
        <taxon>Ephydroidea</taxon>
        <taxon>Drosophilidae</taxon>
        <taxon>Scaptodrosophila</taxon>
    </lineage>
</organism>
<feature type="domain" description="C2H2-type" evidence="9">
    <location>
        <begin position="214"/>
        <end position="241"/>
    </location>
</feature>
<keyword evidence="11" id="KW-1185">Reference proteome</keyword>
<dbReference type="Pfam" id="PF00096">
    <property type="entry name" value="zf-C2H2"/>
    <property type="match status" value="2"/>
</dbReference>
<dbReference type="PROSITE" id="PS00028">
    <property type="entry name" value="ZINC_FINGER_C2H2_1"/>
    <property type="match status" value="6"/>
</dbReference>
<evidence type="ECO:0000313" key="15">
    <source>
        <dbReference type="RefSeq" id="XP_030376179.1"/>
    </source>
</evidence>
<dbReference type="GO" id="GO:0000785">
    <property type="term" value="C:chromatin"/>
    <property type="evidence" value="ECO:0007669"/>
    <property type="project" value="UniProtKB-ARBA"/>
</dbReference>
<dbReference type="GeneID" id="115625300"/>
<feature type="compositionally biased region" description="Acidic residues" evidence="8">
    <location>
        <begin position="112"/>
        <end position="127"/>
    </location>
</feature>
<dbReference type="RefSeq" id="XP_030376178.1">
    <property type="nucleotide sequence ID" value="XM_030520318.1"/>
</dbReference>
<evidence type="ECO:0000313" key="14">
    <source>
        <dbReference type="RefSeq" id="XP_030376178.1"/>
    </source>
</evidence>
<feature type="domain" description="C2H2-type" evidence="9">
    <location>
        <begin position="379"/>
        <end position="403"/>
    </location>
</feature>
<gene>
    <name evidence="12 13 14 15" type="primary">LOC115625300</name>
</gene>
<evidence type="ECO:0000256" key="4">
    <source>
        <dbReference type="ARBA" id="ARBA00022833"/>
    </source>
</evidence>
<feature type="binding site" evidence="7">
    <location>
        <position position="7"/>
    </location>
    <ligand>
        <name>Zn(2+)</name>
        <dbReference type="ChEBI" id="CHEBI:29105"/>
    </ligand>
</feature>
<dbReference type="RefSeq" id="XP_030376179.1">
    <property type="nucleotide sequence ID" value="XM_030520319.1"/>
</dbReference>
<sequence length="426" mass="50473">MASQPMCRICAICLPDDGSACSLFIKDTTFMRQRIELLTGVWLEDLPNMPQHICISCSFDLDQAAAFRERCISTQVLLSGYTNNVFFCELQADESRKSGKARPYKGEILTSSEEEDDDATSEEENISDDPSMRAILKTYESKKWIKACQSKKSKRRPDKNKQFTCELCERKFDEKDLLLLHISTDHEGAKPELCQHEDCNMQCTHEKPDSERRYKCFYCEKRFIHNAHRVVHHRVHTGERPYMCETCFKSFKRRDHLQRHKCRQQKLKEFEIKYANANPKKKDPQSENAERFACEKCDRKFYKKSLVQFHIRTEHEGELPFVCRIEGCNMKFKTSMMRCDHERKHTEELPYKCLYCEKRFRYQGGRTEHHKVHTGKRAYRCEICNFSFRRKQNLERHERGQSHKVKVKMAHSGREAFLSTVKPQNK</sequence>
<dbReference type="InterPro" id="IPR036236">
    <property type="entry name" value="Znf_C2H2_sf"/>
</dbReference>
<evidence type="ECO:0000259" key="10">
    <source>
        <dbReference type="PROSITE" id="PS51915"/>
    </source>
</evidence>
<dbReference type="Gene3D" id="3.30.160.60">
    <property type="entry name" value="Classic Zinc Finger"/>
    <property type="match status" value="5"/>
</dbReference>
<evidence type="ECO:0000313" key="13">
    <source>
        <dbReference type="RefSeq" id="XP_030376177.1"/>
    </source>
</evidence>
<dbReference type="Proteomes" id="UP000504634">
    <property type="component" value="Unplaced"/>
</dbReference>
<dbReference type="GO" id="GO:0005634">
    <property type="term" value="C:nucleus"/>
    <property type="evidence" value="ECO:0007669"/>
    <property type="project" value="InterPro"/>
</dbReference>
<feature type="binding site" evidence="7">
    <location>
        <position position="10"/>
    </location>
    <ligand>
        <name>Zn(2+)</name>
        <dbReference type="ChEBI" id="CHEBI:29105"/>
    </ligand>
</feature>
<evidence type="ECO:0000313" key="12">
    <source>
        <dbReference type="RefSeq" id="XP_030376176.1"/>
    </source>
</evidence>
<evidence type="ECO:0000259" key="9">
    <source>
        <dbReference type="PROSITE" id="PS50157"/>
    </source>
</evidence>
<reference evidence="12 13" key="1">
    <citation type="submission" date="2025-04" db="UniProtKB">
        <authorList>
            <consortium name="RefSeq"/>
        </authorList>
    </citation>
    <scope>IDENTIFICATION</scope>
    <source>
        <strain evidence="12 13">11010-0011.00</strain>
        <tissue evidence="12 13">Whole body</tissue>
    </source>
</reference>